<dbReference type="PANTHER" id="PTHR33154:SF33">
    <property type="entry name" value="TRANSCRIPTIONAL REPRESSOR SDPR"/>
    <property type="match status" value="1"/>
</dbReference>
<keyword evidence="1" id="KW-0805">Transcription regulation</keyword>
<dbReference type="InterPro" id="IPR011991">
    <property type="entry name" value="ArsR-like_HTH"/>
</dbReference>
<evidence type="ECO:0000313" key="6">
    <source>
        <dbReference type="Proteomes" id="UP001430172"/>
    </source>
</evidence>
<dbReference type="SMART" id="SM00418">
    <property type="entry name" value="HTH_ARSR"/>
    <property type="match status" value="1"/>
</dbReference>
<keyword evidence="2" id="KW-0238">DNA-binding</keyword>
<dbReference type="SUPFAM" id="SSF46785">
    <property type="entry name" value="Winged helix' DNA-binding domain"/>
    <property type="match status" value="1"/>
</dbReference>
<dbReference type="InterPro" id="IPR051081">
    <property type="entry name" value="HTH_MetalResp_TranReg"/>
</dbReference>
<comment type="caution">
    <text evidence="5">The sequence shown here is derived from an EMBL/GenBank/DDBJ whole genome shotgun (WGS) entry which is preliminary data.</text>
</comment>
<dbReference type="InterPro" id="IPR001845">
    <property type="entry name" value="HTH_ArsR_DNA-bd_dom"/>
</dbReference>
<organism evidence="5 6">
    <name type="scientific">Phycicoccus sonneratiae</name>
    <dbReference type="NCBI Taxonomy" id="2807628"/>
    <lineage>
        <taxon>Bacteria</taxon>
        <taxon>Bacillati</taxon>
        <taxon>Actinomycetota</taxon>
        <taxon>Actinomycetes</taxon>
        <taxon>Micrococcales</taxon>
        <taxon>Intrasporangiaceae</taxon>
        <taxon>Phycicoccus</taxon>
    </lineage>
</organism>
<evidence type="ECO:0000256" key="3">
    <source>
        <dbReference type="ARBA" id="ARBA00023163"/>
    </source>
</evidence>
<dbReference type="Gene3D" id="1.10.10.10">
    <property type="entry name" value="Winged helix-like DNA-binding domain superfamily/Winged helix DNA-binding domain"/>
    <property type="match status" value="1"/>
</dbReference>
<protein>
    <submittedName>
        <fullName evidence="5">Helix-turn-helix transcriptional regulator</fullName>
    </submittedName>
</protein>
<evidence type="ECO:0000313" key="5">
    <source>
        <dbReference type="EMBL" id="MBM6399775.1"/>
    </source>
</evidence>
<gene>
    <name evidence="5" type="ORF">JQN70_05205</name>
</gene>
<keyword evidence="3" id="KW-0804">Transcription</keyword>
<sequence length="92" mass="10437">MVFRALADPTRRALLDVLVERDGQTLFELCTRMAGAGVTSSRQAISQHLDLLAAAGLVRVRREGRYRLHDLDTTPLAPLRERWVRPDERTDP</sequence>
<reference evidence="5" key="1">
    <citation type="submission" date="2021-02" db="EMBL/GenBank/DDBJ databases">
        <title>Phycicoccus sp. MQZ13P-5T, whole genome shotgun sequence.</title>
        <authorList>
            <person name="Tuo L."/>
        </authorList>
    </citation>
    <scope>NUCLEOTIDE SEQUENCE</scope>
    <source>
        <strain evidence="5">MQZ13P-5</strain>
    </source>
</reference>
<dbReference type="InterPro" id="IPR036390">
    <property type="entry name" value="WH_DNA-bd_sf"/>
</dbReference>
<evidence type="ECO:0000259" key="4">
    <source>
        <dbReference type="PROSITE" id="PS50987"/>
    </source>
</evidence>
<dbReference type="PROSITE" id="PS50987">
    <property type="entry name" value="HTH_ARSR_2"/>
    <property type="match status" value="1"/>
</dbReference>
<dbReference type="Pfam" id="PF12840">
    <property type="entry name" value="HTH_20"/>
    <property type="match status" value="1"/>
</dbReference>
<dbReference type="PANTHER" id="PTHR33154">
    <property type="entry name" value="TRANSCRIPTIONAL REGULATOR, ARSR FAMILY"/>
    <property type="match status" value="1"/>
</dbReference>
<dbReference type="PRINTS" id="PR00778">
    <property type="entry name" value="HTHARSR"/>
</dbReference>
<proteinExistence type="predicted"/>
<dbReference type="CDD" id="cd00090">
    <property type="entry name" value="HTH_ARSR"/>
    <property type="match status" value="1"/>
</dbReference>
<dbReference type="EMBL" id="JAFDVD010000006">
    <property type="protein sequence ID" value="MBM6399775.1"/>
    <property type="molecule type" value="Genomic_DNA"/>
</dbReference>
<dbReference type="InterPro" id="IPR036388">
    <property type="entry name" value="WH-like_DNA-bd_sf"/>
</dbReference>
<evidence type="ECO:0000256" key="2">
    <source>
        <dbReference type="ARBA" id="ARBA00023125"/>
    </source>
</evidence>
<feature type="domain" description="HTH arsR-type" evidence="4">
    <location>
        <begin position="1"/>
        <end position="91"/>
    </location>
</feature>
<evidence type="ECO:0000256" key="1">
    <source>
        <dbReference type="ARBA" id="ARBA00023015"/>
    </source>
</evidence>
<keyword evidence="6" id="KW-1185">Reference proteome</keyword>
<accession>A0ABS2CJ20</accession>
<name>A0ABS2CJ20_9MICO</name>
<dbReference type="Proteomes" id="UP001430172">
    <property type="component" value="Unassembled WGS sequence"/>
</dbReference>